<dbReference type="PRINTS" id="PR00463">
    <property type="entry name" value="EP450I"/>
</dbReference>
<proteinExistence type="inferred from homology"/>
<evidence type="ECO:0000256" key="3">
    <source>
        <dbReference type="ARBA" id="ARBA00010617"/>
    </source>
</evidence>
<dbReference type="Gene3D" id="4.10.280.10">
    <property type="entry name" value="Helix-loop-helix DNA-binding domain"/>
    <property type="match status" value="1"/>
</dbReference>
<dbReference type="PROSITE" id="PS50888">
    <property type="entry name" value="BHLH"/>
    <property type="match status" value="1"/>
</dbReference>
<feature type="binding site" description="axial binding residue" evidence="12">
    <location>
        <position position="888"/>
    </location>
    <ligand>
        <name>heme</name>
        <dbReference type="ChEBI" id="CHEBI:30413"/>
    </ligand>
    <ligandPart>
        <name>Fe</name>
        <dbReference type="ChEBI" id="CHEBI:18248"/>
    </ligandPart>
</feature>
<feature type="region of interest" description="Disordered" evidence="13">
    <location>
        <begin position="163"/>
        <end position="187"/>
    </location>
</feature>
<dbReference type="AlphaFoldDB" id="A0ABD2AMJ5"/>
<dbReference type="GO" id="GO:0003677">
    <property type="term" value="F:DNA binding"/>
    <property type="evidence" value="ECO:0007669"/>
    <property type="project" value="UniProtKB-KW"/>
</dbReference>
<feature type="compositionally biased region" description="Polar residues" evidence="13">
    <location>
        <begin position="248"/>
        <end position="266"/>
    </location>
</feature>
<feature type="region of interest" description="Disordered" evidence="13">
    <location>
        <begin position="200"/>
        <end position="274"/>
    </location>
</feature>
<dbReference type="GO" id="GO:0046872">
    <property type="term" value="F:metal ion binding"/>
    <property type="evidence" value="ECO:0007669"/>
    <property type="project" value="UniProtKB-KW"/>
</dbReference>
<dbReference type="CDD" id="cd19744">
    <property type="entry name" value="bHLH_TS_dAS-C_like"/>
    <property type="match status" value="1"/>
</dbReference>
<keyword evidence="14" id="KW-0812">Transmembrane</keyword>
<keyword evidence="14" id="KW-1133">Transmembrane helix</keyword>
<comment type="cofactor">
    <cofactor evidence="1 12">
        <name>heme</name>
        <dbReference type="ChEBI" id="CHEBI:30413"/>
    </cofactor>
</comment>
<gene>
    <name evidence="16" type="ORF">V1477_020666</name>
</gene>
<dbReference type="InterPro" id="IPR011598">
    <property type="entry name" value="bHLH_dom"/>
</dbReference>
<dbReference type="InterPro" id="IPR036396">
    <property type="entry name" value="Cyt_P450_sf"/>
</dbReference>
<keyword evidence="4 12" id="KW-0349">Heme</keyword>
<dbReference type="PRINTS" id="PR00385">
    <property type="entry name" value="P450"/>
</dbReference>
<evidence type="ECO:0000256" key="6">
    <source>
        <dbReference type="ARBA" id="ARBA00022902"/>
    </source>
</evidence>
<comment type="similarity">
    <text evidence="3">Belongs to the cytochrome P450 family.</text>
</comment>
<keyword evidence="8 12" id="KW-0408">Iron</keyword>
<protein>
    <submittedName>
        <fullName evidence="16">Cytochrome P450 4g15-like</fullName>
    </submittedName>
</protein>
<keyword evidence="9" id="KW-0503">Monooxygenase</keyword>
<keyword evidence="10" id="KW-0238">DNA-binding</keyword>
<evidence type="ECO:0000313" key="17">
    <source>
        <dbReference type="Proteomes" id="UP001607303"/>
    </source>
</evidence>
<comment type="caution">
    <text evidence="16">The sequence shown here is derived from an EMBL/GenBank/DDBJ whole genome shotgun (WGS) entry which is preliminary data.</text>
</comment>
<keyword evidence="14" id="KW-0472">Membrane</keyword>
<evidence type="ECO:0000256" key="2">
    <source>
        <dbReference type="ARBA" id="ARBA00004123"/>
    </source>
</evidence>
<feature type="transmembrane region" description="Helical" evidence="14">
    <location>
        <begin position="402"/>
        <end position="425"/>
    </location>
</feature>
<reference evidence="16 17" key="1">
    <citation type="journal article" date="2024" name="Ann. Entomol. Soc. Am.">
        <title>Genomic analyses of the southern and eastern yellowjacket wasps (Hymenoptera: Vespidae) reveal evolutionary signatures of social life.</title>
        <authorList>
            <person name="Catto M.A."/>
            <person name="Caine P.B."/>
            <person name="Orr S.E."/>
            <person name="Hunt B.G."/>
            <person name="Goodisman M.A.D."/>
        </authorList>
    </citation>
    <scope>NUCLEOTIDE SEQUENCE [LARGE SCALE GENOMIC DNA]</scope>
    <source>
        <strain evidence="16">232</strain>
        <tissue evidence="16">Head and thorax</tissue>
    </source>
</reference>
<keyword evidence="17" id="KW-1185">Reference proteome</keyword>
<keyword evidence="11" id="KW-0539">Nucleus</keyword>
<evidence type="ECO:0000256" key="1">
    <source>
        <dbReference type="ARBA" id="ARBA00001971"/>
    </source>
</evidence>
<evidence type="ECO:0000256" key="7">
    <source>
        <dbReference type="ARBA" id="ARBA00023002"/>
    </source>
</evidence>
<dbReference type="PANTHER" id="PTHR24291">
    <property type="entry name" value="CYTOCHROME P450 FAMILY 4"/>
    <property type="match status" value="1"/>
</dbReference>
<dbReference type="SUPFAM" id="SSF47459">
    <property type="entry name" value="HLH, helix-loop-helix DNA-binding domain"/>
    <property type="match status" value="1"/>
</dbReference>
<evidence type="ECO:0000256" key="4">
    <source>
        <dbReference type="ARBA" id="ARBA00022617"/>
    </source>
</evidence>
<evidence type="ECO:0000256" key="5">
    <source>
        <dbReference type="ARBA" id="ARBA00022723"/>
    </source>
</evidence>
<dbReference type="SUPFAM" id="SSF48264">
    <property type="entry name" value="Cytochrome P450"/>
    <property type="match status" value="1"/>
</dbReference>
<keyword evidence="5 12" id="KW-0479">Metal-binding</keyword>
<sequence>MTTMGVTVFCNRVQINGNDQEQLMLLRTLQDNESNILGNQPHLIVPKTNNNNNNSGSGMATVNVLPPYDPSRLKKHGKNGQPPPVAVARRNARERNRVKQVNNGFATLRQHIPNHIAAGYGDRGKKLSKVETLRMAVEYIRGLQRLLAEADGVEYDSNSALGSQCVPSPTSSVVSSSHNGSGEKLTLEDDVLTVEDGEDCEQLDEDEENCKTKMTLSRLSPNRTAMPSPHDYYASSVGDEENLEPRGLSSNGAQNYSRLSPNSVASPPSEYYGQNEENLEPRILSPYSGAGDSEEGATTVYAASPEAFSGALYYKQEIAEPGEFMDVVSWWEQEQGRLVHHTQQHAQRLAHITLVTISKKNTEHLMLSTKIFHYDGSLQFKTDGRGLRKFHNMEVVSIASSFLSILGFYPLVTVIVVLTIIYHYMETSRLVKYGKKLPGPPTVPFFGNALLVRNIQPKDVLPTLLKMDIYGPTVRAFLGSKLFVFLMDPRDVEIILSSHVHVTKSPEYRFFKPWLGDGLLISNGQKWYSHRKIIAPAFHISVLKSFVPLFYENSWTLVKRLRDQVGKEFDCHDYLSAITVDILMETAMGVRGIQKEKNSFDYAMAVMKMCNIIHLRQYKLLLRFDTYFNWTKYGIEQKKLLNKIHGLTTRLIKQKKAEVLNSHPMVSTEISQTDKEKTEKINKNKDDKPEKKYTKLHYVKDDLDEIDENDIGEKRRMAFLDQMLELARTGTNLTEEEIKEEVDTIMFEGHDTTAAGSSFVLCILGAHQDIQEQVMEELNEIFKGSDRPCTFQDTIEMKYLERVILETLRLFPPVPAIARVLNEDVQLASNNNILPSGCRIIIPPYKIHRMPEFYSNPNKFNPDNFLPEKMQQRHYYSFIPFSAGPRSCVGRKYALLKLKVLISTILRNYKILADVSEEDFQLQVDIILKRTDGFKIKIEPRQKVVQ</sequence>
<feature type="compositionally biased region" description="Low complexity" evidence="13">
    <location>
        <begin position="166"/>
        <end position="177"/>
    </location>
</feature>
<feature type="compositionally biased region" description="Polar residues" evidence="13">
    <location>
        <begin position="212"/>
        <end position="225"/>
    </location>
</feature>
<evidence type="ECO:0000256" key="10">
    <source>
        <dbReference type="ARBA" id="ARBA00023125"/>
    </source>
</evidence>
<keyword evidence="7" id="KW-0560">Oxidoreductase</keyword>
<dbReference type="Pfam" id="PF00010">
    <property type="entry name" value="HLH"/>
    <property type="match status" value="1"/>
</dbReference>
<comment type="subcellular location">
    <subcellularLocation>
        <location evidence="2">Nucleus</location>
    </subcellularLocation>
</comment>
<dbReference type="GO" id="GO:0005634">
    <property type="term" value="C:nucleus"/>
    <property type="evidence" value="ECO:0007669"/>
    <property type="project" value="UniProtKB-SubCell"/>
</dbReference>
<dbReference type="PANTHER" id="PTHR24291:SF106">
    <property type="entry name" value="CYTOCHROME P450 4G1-RELATED"/>
    <property type="match status" value="1"/>
</dbReference>
<dbReference type="EMBL" id="JAYRBN010000116">
    <property type="protein sequence ID" value="KAL2721846.1"/>
    <property type="molecule type" value="Genomic_DNA"/>
</dbReference>
<dbReference type="Pfam" id="PF00067">
    <property type="entry name" value="p450"/>
    <property type="match status" value="1"/>
</dbReference>
<dbReference type="Gene3D" id="1.10.630.10">
    <property type="entry name" value="Cytochrome P450"/>
    <property type="match status" value="1"/>
</dbReference>
<dbReference type="GO" id="GO:0007399">
    <property type="term" value="P:nervous system development"/>
    <property type="evidence" value="ECO:0007669"/>
    <property type="project" value="UniProtKB-KW"/>
</dbReference>
<feature type="region of interest" description="Disordered" evidence="13">
    <location>
        <begin position="668"/>
        <end position="687"/>
    </location>
</feature>
<evidence type="ECO:0000256" key="9">
    <source>
        <dbReference type="ARBA" id="ARBA00023033"/>
    </source>
</evidence>
<evidence type="ECO:0000256" key="8">
    <source>
        <dbReference type="ARBA" id="ARBA00023004"/>
    </source>
</evidence>
<keyword evidence="6" id="KW-0524">Neurogenesis</keyword>
<dbReference type="CDD" id="cd20628">
    <property type="entry name" value="CYP4"/>
    <property type="match status" value="1"/>
</dbReference>
<evidence type="ECO:0000256" key="14">
    <source>
        <dbReference type="SAM" id="Phobius"/>
    </source>
</evidence>
<dbReference type="InterPro" id="IPR001128">
    <property type="entry name" value="Cyt_P450"/>
</dbReference>
<dbReference type="InterPro" id="IPR002401">
    <property type="entry name" value="Cyt_P450_E_grp-I"/>
</dbReference>
<name>A0ABD2AMJ5_VESMC</name>
<dbReference type="FunFam" id="4.10.280.10:FF:000029">
    <property type="entry name" value="Achaete-scute family bHLH transcription factor 1"/>
    <property type="match status" value="1"/>
</dbReference>
<dbReference type="InterPro" id="IPR017972">
    <property type="entry name" value="Cyt_P450_CS"/>
</dbReference>
<dbReference type="PROSITE" id="PS00086">
    <property type="entry name" value="CYTOCHROME_P450"/>
    <property type="match status" value="1"/>
</dbReference>
<organism evidence="16 17">
    <name type="scientific">Vespula maculifrons</name>
    <name type="common">Eastern yellow jacket</name>
    <name type="synonym">Wasp</name>
    <dbReference type="NCBI Taxonomy" id="7453"/>
    <lineage>
        <taxon>Eukaryota</taxon>
        <taxon>Metazoa</taxon>
        <taxon>Ecdysozoa</taxon>
        <taxon>Arthropoda</taxon>
        <taxon>Hexapoda</taxon>
        <taxon>Insecta</taxon>
        <taxon>Pterygota</taxon>
        <taxon>Neoptera</taxon>
        <taxon>Endopterygota</taxon>
        <taxon>Hymenoptera</taxon>
        <taxon>Apocrita</taxon>
        <taxon>Aculeata</taxon>
        <taxon>Vespoidea</taxon>
        <taxon>Vespidae</taxon>
        <taxon>Vespinae</taxon>
        <taxon>Vespula</taxon>
    </lineage>
</organism>
<evidence type="ECO:0000313" key="16">
    <source>
        <dbReference type="EMBL" id="KAL2721846.1"/>
    </source>
</evidence>
<dbReference type="GO" id="GO:0004497">
    <property type="term" value="F:monooxygenase activity"/>
    <property type="evidence" value="ECO:0007669"/>
    <property type="project" value="UniProtKB-KW"/>
</dbReference>
<feature type="domain" description="BHLH" evidence="15">
    <location>
        <begin position="85"/>
        <end position="143"/>
    </location>
</feature>
<feature type="compositionally biased region" description="Basic and acidic residues" evidence="13">
    <location>
        <begin position="672"/>
        <end position="687"/>
    </location>
</feature>
<evidence type="ECO:0000256" key="13">
    <source>
        <dbReference type="SAM" id="MobiDB-lite"/>
    </source>
</evidence>
<dbReference type="Proteomes" id="UP001607303">
    <property type="component" value="Unassembled WGS sequence"/>
</dbReference>
<accession>A0ABD2AMJ5</accession>
<evidence type="ECO:0000256" key="11">
    <source>
        <dbReference type="ARBA" id="ARBA00023242"/>
    </source>
</evidence>
<dbReference type="InterPro" id="IPR036638">
    <property type="entry name" value="HLH_DNA-bd_sf"/>
</dbReference>
<evidence type="ECO:0000256" key="12">
    <source>
        <dbReference type="PIRSR" id="PIRSR602401-1"/>
    </source>
</evidence>
<dbReference type="SMART" id="SM00353">
    <property type="entry name" value="HLH"/>
    <property type="match status" value="1"/>
</dbReference>
<dbReference type="InterPro" id="IPR050196">
    <property type="entry name" value="Cytochrome_P450_Monoox"/>
</dbReference>
<evidence type="ECO:0000259" key="15">
    <source>
        <dbReference type="PROSITE" id="PS50888"/>
    </source>
</evidence>